<evidence type="ECO:0000313" key="3">
    <source>
        <dbReference type="Proteomes" id="UP001172083"/>
    </source>
</evidence>
<keyword evidence="1" id="KW-0732">Signal</keyword>
<sequence length="190" mass="21484">MLRNILTLLILSTFAFACTDEVPVPGPPGPEGLPGVDGKDGEEAYTFEWIVDFEDPDYSVLLPFPDDFTMLDSDVALVYALWDTETVDGEELEIWRQLPQNIFTDDGLLQYNFDFTVSDVSVFLDAEFPLSTLGPNFTDDWVLRVVVIPAQFENNGRLATDYSDYRAVAERFGLTVNPVPDKYKKIKRPQ</sequence>
<proteinExistence type="predicted"/>
<reference evidence="2" key="1">
    <citation type="submission" date="2023-06" db="EMBL/GenBank/DDBJ databases">
        <title>Genomic of Agaribacillus aureum.</title>
        <authorList>
            <person name="Wang G."/>
        </authorList>
    </citation>
    <scope>NUCLEOTIDE SEQUENCE</scope>
    <source>
        <strain evidence="2">BMA12</strain>
    </source>
</reference>
<protein>
    <recommendedName>
        <fullName evidence="4">Collagen-like protein</fullName>
    </recommendedName>
</protein>
<dbReference type="RefSeq" id="WP_346758944.1">
    <property type="nucleotide sequence ID" value="NZ_JAUJEB010000003.1"/>
</dbReference>
<dbReference type="EMBL" id="JAUJEB010000003">
    <property type="protein sequence ID" value="MDN5213607.1"/>
    <property type="molecule type" value="Genomic_DNA"/>
</dbReference>
<evidence type="ECO:0000256" key="1">
    <source>
        <dbReference type="SAM" id="SignalP"/>
    </source>
</evidence>
<dbReference type="Proteomes" id="UP001172083">
    <property type="component" value="Unassembled WGS sequence"/>
</dbReference>
<gene>
    <name evidence="2" type="ORF">QQ020_16160</name>
</gene>
<accession>A0ABT8L781</accession>
<evidence type="ECO:0000313" key="2">
    <source>
        <dbReference type="EMBL" id="MDN5213607.1"/>
    </source>
</evidence>
<feature type="signal peptide" evidence="1">
    <location>
        <begin position="1"/>
        <end position="17"/>
    </location>
</feature>
<organism evidence="2 3">
    <name type="scientific">Agaribacillus aureus</name>
    <dbReference type="NCBI Taxonomy" id="3051825"/>
    <lineage>
        <taxon>Bacteria</taxon>
        <taxon>Pseudomonadati</taxon>
        <taxon>Bacteroidota</taxon>
        <taxon>Cytophagia</taxon>
        <taxon>Cytophagales</taxon>
        <taxon>Splendidivirgaceae</taxon>
        <taxon>Agaribacillus</taxon>
    </lineage>
</organism>
<comment type="caution">
    <text evidence="2">The sequence shown here is derived from an EMBL/GenBank/DDBJ whole genome shotgun (WGS) entry which is preliminary data.</text>
</comment>
<name>A0ABT8L781_9BACT</name>
<feature type="chain" id="PRO_5045214863" description="Collagen-like protein" evidence="1">
    <location>
        <begin position="18"/>
        <end position="190"/>
    </location>
</feature>
<keyword evidence="3" id="KW-1185">Reference proteome</keyword>
<dbReference type="PROSITE" id="PS51257">
    <property type="entry name" value="PROKAR_LIPOPROTEIN"/>
    <property type="match status" value="1"/>
</dbReference>
<evidence type="ECO:0008006" key="4">
    <source>
        <dbReference type="Google" id="ProtNLM"/>
    </source>
</evidence>